<evidence type="ECO:0000256" key="3">
    <source>
        <dbReference type="ARBA" id="ARBA00022679"/>
    </source>
</evidence>
<dbReference type="EMBL" id="CP084166">
    <property type="protein sequence ID" value="UJG41568.1"/>
    <property type="molecule type" value="Genomic_DNA"/>
</dbReference>
<organism evidence="6">
    <name type="scientific">Candidatus Heimdallarchaeum aukensis</name>
    <dbReference type="NCBI Taxonomy" id="2876573"/>
    <lineage>
        <taxon>Archaea</taxon>
        <taxon>Promethearchaeati</taxon>
        <taxon>Candidatus Heimdallarchaeota</taxon>
        <taxon>Candidatus Heimdallarchaeia (ex Rinke et al. 2021) (nom. nud.)</taxon>
        <taxon>Candidatus Heimdallarchaeales</taxon>
        <taxon>Candidatus Heimdallarchaeaceae</taxon>
        <taxon>Candidatus Heimdallarchaeum</taxon>
    </lineage>
</organism>
<dbReference type="Proteomes" id="UP001201020">
    <property type="component" value="Chromosome"/>
</dbReference>
<dbReference type="AlphaFoldDB" id="A0A9Y1BM77"/>
<protein>
    <submittedName>
        <fullName evidence="6">Glycosyltransferase family 2 protein</fullName>
    </submittedName>
</protein>
<reference evidence="6" key="1">
    <citation type="journal article" date="2022" name="Nat. Microbiol.">
        <title>Unique mobile elements and scalable gene flow at the prokaryote-eukaryote boundary revealed by circularized Asgard archaea genomes.</title>
        <authorList>
            <person name="Wu F."/>
            <person name="Speth D.R."/>
            <person name="Philosof A."/>
            <person name="Cremiere A."/>
            <person name="Narayanan A."/>
            <person name="Barco R.A."/>
            <person name="Connon S.A."/>
            <person name="Amend J.P."/>
            <person name="Antoshechkin I.A."/>
            <person name="Orphan V.J."/>
        </authorList>
    </citation>
    <scope>NUCLEOTIDE SEQUENCE</scope>
    <source>
        <strain evidence="6">PM71</strain>
    </source>
</reference>
<evidence type="ECO:0000259" key="5">
    <source>
        <dbReference type="Pfam" id="PF00535"/>
    </source>
</evidence>
<dbReference type="SUPFAM" id="SSF53448">
    <property type="entry name" value="Nucleotide-diphospho-sugar transferases"/>
    <property type="match status" value="1"/>
</dbReference>
<keyword evidence="4" id="KW-0812">Transmembrane</keyword>
<feature type="transmembrane region" description="Helical" evidence="4">
    <location>
        <begin position="280"/>
        <end position="298"/>
    </location>
</feature>
<dbReference type="Gene3D" id="3.90.550.10">
    <property type="entry name" value="Spore Coat Polysaccharide Biosynthesis Protein SpsA, Chain A"/>
    <property type="match status" value="1"/>
</dbReference>
<evidence type="ECO:0000256" key="2">
    <source>
        <dbReference type="ARBA" id="ARBA00022676"/>
    </source>
</evidence>
<evidence type="ECO:0000256" key="1">
    <source>
        <dbReference type="ARBA" id="ARBA00006739"/>
    </source>
</evidence>
<dbReference type="InterPro" id="IPR029044">
    <property type="entry name" value="Nucleotide-diphossugar_trans"/>
</dbReference>
<keyword evidence="2" id="KW-0328">Glycosyltransferase</keyword>
<keyword evidence="4" id="KW-0472">Membrane</keyword>
<sequence>MYISKIFEKTNGQIFNIKVSILLLNYKNSEDTIRCLKTIEELNYKNFEVLIFDNASEQDQVFLLKNYLKNMNNPKNIRYYYSKYNLGFSKANNYLVEKSNGELIWFLNNDTIVEKNSLKVLVKIYKKYQNAGTVSCTIPFMQKPEIVWSAGCIYYRGISLVRSIGKFQSIKKWSKKDTLLKVDFNTGCALLIKRTIFDKVGRFNEEYFVYNEDLELGLKIKELGLDNIVLLCPLVLHDESASTKGKRSSEKEKWSYTKIYLMLKTRLIFLSKNGLSIKNILISLSFLFIHFFLFFYYSKEKNILCLGKIFRRAINDSRLFKT</sequence>
<dbReference type="GO" id="GO:0016757">
    <property type="term" value="F:glycosyltransferase activity"/>
    <property type="evidence" value="ECO:0007669"/>
    <property type="project" value="UniProtKB-KW"/>
</dbReference>
<dbReference type="CDD" id="cd04186">
    <property type="entry name" value="GT_2_like_c"/>
    <property type="match status" value="1"/>
</dbReference>
<dbReference type="InterPro" id="IPR001173">
    <property type="entry name" value="Glyco_trans_2-like"/>
</dbReference>
<accession>A0A9Y1BM77</accession>
<comment type="similarity">
    <text evidence="1">Belongs to the glycosyltransferase 2 family.</text>
</comment>
<feature type="domain" description="Glycosyltransferase 2-like" evidence="5">
    <location>
        <begin position="20"/>
        <end position="200"/>
    </location>
</feature>
<evidence type="ECO:0000256" key="4">
    <source>
        <dbReference type="SAM" id="Phobius"/>
    </source>
</evidence>
<dbReference type="Pfam" id="PF00535">
    <property type="entry name" value="Glycos_transf_2"/>
    <property type="match status" value="1"/>
</dbReference>
<dbReference type="PANTHER" id="PTHR43179:SF12">
    <property type="entry name" value="GALACTOFURANOSYLTRANSFERASE GLFT2"/>
    <property type="match status" value="1"/>
</dbReference>
<name>A0A9Y1BM77_9ARCH</name>
<keyword evidence="4" id="KW-1133">Transmembrane helix</keyword>
<keyword evidence="3" id="KW-0808">Transferase</keyword>
<evidence type="ECO:0000313" key="6">
    <source>
        <dbReference type="EMBL" id="UJG41568.1"/>
    </source>
</evidence>
<proteinExistence type="inferred from homology"/>
<gene>
    <name evidence="6" type="ORF">K9W45_03655</name>
</gene>
<dbReference type="PANTHER" id="PTHR43179">
    <property type="entry name" value="RHAMNOSYLTRANSFERASE WBBL"/>
    <property type="match status" value="1"/>
</dbReference>